<feature type="compositionally biased region" description="Low complexity" evidence="4">
    <location>
        <begin position="92"/>
        <end position="110"/>
    </location>
</feature>
<evidence type="ECO:0000256" key="4">
    <source>
        <dbReference type="SAM" id="MobiDB-lite"/>
    </source>
</evidence>
<feature type="compositionally biased region" description="Basic and acidic residues" evidence="4">
    <location>
        <begin position="1"/>
        <end position="11"/>
    </location>
</feature>
<evidence type="ECO:0000256" key="3">
    <source>
        <dbReference type="ARBA" id="ARBA00023136"/>
    </source>
</evidence>
<evidence type="ECO:0000256" key="1">
    <source>
        <dbReference type="ARBA" id="ARBA00022692"/>
    </source>
</evidence>
<accession>A0A1X2IF05</accession>
<dbReference type="OrthoDB" id="5393181at2759"/>
<comment type="caution">
    <text evidence="6">The sequence shown here is derived from an EMBL/GenBank/DDBJ whole genome shotgun (WGS) entry which is preliminary data.</text>
</comment>
<keyword evidence="7" id="KW-1185">Reference proteome</keyword>
<feature type="transmembrane region" description="Helical" evidence="5">
    <location>
        <begin position="219"/>
        <end position="237"/>
    </location>
</feature>
<dbReference type="InterPro" id="IPR028143">
    <property type="entry name" value="Get2/sif1"/>
</dbReference>
<dbReference type="PANTHER" id="PTHR28263">
    <property type="entry name" value="GOLGI TO ER TRAFFIC PROTEIN 2"/>
    <property type="match status" value="1"/>
</dbReference>
<gene>
    <name evidence="6" type="ORF">BCR42DRAFT_452094</name>
</gene>
<feature type="transmembrane region" description="Helical" evidence="5">
    <location>
        <begin position="323"/>
        <end position="349"/>
    </location>
</feature>
<evidence type="ECO:0008006" key="8">
    <source>
        <dbReference type="Google" id="ProtNLM"/>
    </source>
</evidence>
<dbReference type="Pfam" id="PF08690">
    <property type="entry name" value="GET2"/>
    <property type="match status" value="1"/>
</dbReference>
<keyword evidence="3 5" id="KW-0472">Membrane</keyword>
<organism evidence="6 7">
    <name type="scientific">Absidia repens</name>
    <dbReference type="NCBI Taxonomy" id="90262"/>
    <lineage>
        <taxon>Eukaryota</taxon>
        <taxon>Fungi</taxon>
        <taxon>Fungi incertae sedis</taxon>
        <taxon>Mucoromycota</taxon>
        <taxon>Mucoromycotina</taxon>
        <taxon>Mucoromycetes</taxon>
        <taxon>Mucorales</taxon>
        <taxon>Cunninghamellaceae</taxon>
        <taxon>Absidia</taxon>
    </lineage>
</organism>
<reference evidence="6 7" key="1">
    <citation type="submission" date="2016-07" db="EMBL/GenBank/DDBJ databases">
        <title>Pervasive Adenine N6-methylation of Active Genes in Fungi.</title>
        <authorList>
            <consortium name="DOE Joint Genome Institute"/>
            <person name="Mondo S.J."/>
            <person name="Dannebaum R.O."/>
            <person name="Kuo R.C."/>
            <person name="Labutti K."/>
            <person name="Haridas S."/>
            <person name="Kuo A."/>
            <person name="Salamov A."/>
            <person name="Ahrendt S.R."/>
            <person name="Lipzen A."/>
            <person name="Sullivan W."/>
            <person name="Andreopoulos W.B."/>
            <person name="Clum A."/>
            <person name="Lindquist E."/>
            <person name="Daum C."/>
            <person name="Ramamoorthy G.K."/>
            <person name="Gryganskyi A."/>
            <person name="Culley D."/>
            <person name="Magnuson J.K."/>
            <person name="James T.Y."/>
            <person name="O'Malley M.A."/>
            <person name="Stajich J.E."/>
            <person name="Spatafora J.W."/>
            <person name="Visel A."/>
            <person name="Grigoriev I.V."/>
        </authorList>
    </citation>
    <scope>NUCLEOTIDE SEQUENCE [LARGE SCALE GENOMIC DNA]</scope>
    <source>
        <strain evidence="6 7">NRRL 1336</strain>
    </source>
</reference>
<protein>
    <recommendedName>
        <fullName evidence="8">GET complex, subunit GET2</fullName>
    </recommendedName>
</protein>
<keyword evidence="1 5" id="KW-0812">Transmembrane</keyword>
<feature type="compositionally biased region" description="Low complexity" evidence="4">
    <location>
        <begin position="41"/>
        <end position="57"/>
    </location>
</feature>
<feature type="region of interest" description="Disordered" evidence="4">
    <location>
        <begin position="1"/>
        <end position="133"/>
    </location>
</feature>
<dbReference type="PANTHER" id="PTHR28263:SF1">
    <property type="entry name" value="GOLGI TO ER TRAFFIC PROTEIN 2"/>
    <property type="match status" value="1"/>
</dbReference>
<evidence type="ECO:0000256" key="5">
    <source>
        <dbReference type="SAM" id="Phobius"/>
    </source>
</evidence>
<dbReference type="STRING" id="90262.A0A1X2IF05"/>
<feature type="compositionally biased region" description="Low complexity" evidence="4">
    <location>
        <begin position="64"/>
        <end position="76"/>
    </location>
</feature>
<proteinExistence type="predicted"/>
<dbReference type="Proteomes" id="UP000193560">
    <property type="component" value="Unassembled WGS sequence"/>
</dbReference>
<sequence length="350" mass="37116">MPELTDQEKIERRRQKRQQRILSSAGDRLSRITGTAYPLRASPSPSPSTSASSLAKSDTPHQDASTAPRSRSPSPAVFTRTPTTSTEHGRSSRTTQDQQPTSTSSTSTTTHIAYNTSDDDPSEALGAPPPLDPLDMFTAMASGQHRAPMDGSAPDRMPTDLNELFAAAAAGGGGVGGGFPFNPALLASMTGAMPSGGDGSAATGAGATATSTVDPSLKYWNLIHLVSMLMLGIYAVYTEWATAGMTRMAQLLNAEAGDIYGLTHSGAFVPLFWYFATIQLCLQSARMFYQQGTMPSQSTLGALATQLPPPLNNIVTIFLRYRLIWSCLVQDCCVLVFVIGFAQVISAVLV</sequence>
<keyword evidence="2 5" id="KW-1133">Transmembrane helix</keyword>
<dbReference type="AlphaFoldDB" id="A0A1X2IF05"/>
<evidence type="ECO:0000313" key="7">
    <source>
        <dbReference type="Proteomes" id="UP000193560"/>
    </source>
</evidence>
<evidence type="ECO:0000256" key="2">
    <source>
        <dbReference type="ARBA" id="ARBA00022989"/>
    </source>
</evidence>
<dbReference type="EMBL" id="MCGE01000013">
    <property type="protein sequence ID" value="ORZ15239.1"/>
    <property type="molecule type" value="Genomic_DNA"/>
</dbReference>
<dbReference type="GO" id="GO:0006890">
    <property type="term" value="P:retrograde vesicle-mediated transport, Golgi to endoplasmic reticulum"/>
    <property type="evidence" value="ECO:0007669"/>
    <property type="project" value="TreeGrafter"/>
</dbReference>
<evidence type="ECO:0000313" key="6">
    <source>
        <dbReference type="EMBL" id="ORZ15239.1"/>
    </source>
</evidence>
<name>A0A1X2IF05_9FUNG</name>